<dbReference type="GO" id="GO:0016787">
    <property type="term" value="F:hydrolase activity"/>
    <property type="evidence" value="ECO:0007669"/>
    <property type="project" value="UniProtKB-KW"/>
</dbReference>
<keyword evidence="2" id="KW-0732">Signal</keyword>
<sequence length="337" mass="36543">MRKLIPTLLLATLTLTVCAQKNQEVKPLVPKEVAERLIPQFKPAAFWPVTVLNMENIRSVRKKEQERTIPVLKNADSVDITYINIPGLNPKDPEIPIRIYKPKHLTLAPLLLLFHGGGFIYGDLNSDHQMAANTAIRAGVVVVSVQYRLAPENIYPAGVNDGYAALLWSVKHAAEIGADPKHIAVGGGSAGAAVAGTVVLSARDRNGPKIGLQVLLFPPADLDTTRTSVVEYYNIPGVKGADISPLLNMYIGADNVKKGLIPDHALPGLAKNLQGLPPTYVVTCGVDPLRDGALDYANRLIATGIPVELHNYPGYPHGALPDRFYGEFYSILNQYLK</sequence>
<dbReference type="Proteomes" id="UP000094313">
    <property type="component" value="Chromosome"/>
</dbReference>
<dbReference type="KEGG" id="psty:BFS30_04030"/>
<dbReference type="RefSeq" id="WP_069378090.1">
    <property type="nucleotide sequence ID" value="NZ_CP017141.1"/>
</dbReference>
<dbReference type="OrthoDB" id="9815425at2"/>
<evidence type="ECO:0000256" key="2">
    <source>
        <dbReference type="SAM" id="SignalP"/>
    </source>
</evidence>
<dbReference type="AlphaFoldDB" id="A0A1D7QCS4"/>
<evidence type="ECO:0000313" key="5">
    <source>
        <dbReference type="Proteomes" id="UP000094313"/>
    </source>
</evidence>
<organism evidence="4 5">
    <name type="scientific">Pedobacter steynii</name>
    <dbReference type="NCBI Taxonomy" id="430522"/>
    <lineage>
        <taxon>Bacteria</taxon>
        <taxon>Pseudomonadati</taxon>
        <taxon>Bacteroidota</taxon>
        <taxon>Sphingobacteriia</taxon>
        <taxon>Sphingobacteriales</taxon>
        <taxon>Sphingobacteriaceae</taxon>
        <taxon>Pedobacter</taxon>
    </lineage>
</organism>
<gene>
    <name evidence="4" type="ORF">BFS30_04030</name>
</gene>
<dbReference type="InterPro" id="IPR050300">
    <property type="entry name" value="GDXG_lipolytic_enzyme"/>
</dbReference>
<keyword evidence="5" id="KW-1185">Reference proteome</keyword>
<reference evidence="4 5" key="1">
    <citation type="submission" date="2016-08" db="EMBL/GenBank/DDBJ databases">
        <authorList>
            <person name="Seilhamer J.J."/>
        </authorList>
    </citation>
    <scope>NUCLEOTIDE SEQUENCE [LARGE SCALE GENOMIC DNA]</scope>
    <source>
        <strain evidence="4 5">DX4</strain>
    </source>
</reference>
<protein>
    <recommendedName>
        <fullName evidence="3">Alpha/beta hydrolase fold-3 domain-containing protein</fullName>
    </recommendedName>
</protein>
<evidence type="ECO:0000256" key="1">
    <source>
        <dbReference type="ARBA" id="ARBA00022801"/>
    </source>
</evidence>
<feature type="signal peptide" evidence="2">
    <location>
        <begin position="1"/>
        <end position="19"/>
    </location>
</feature>
<accession>A0A1D7QCS4</accession>
<evidence type="ECO:0000313" key="4">
    <source>
        <dbReference type="EMBL" id="AOM76394.1"/>
    </source>
</evidence>
<dbReference type="InterPro" id="IPR013094">
    <property type="entry name" value="AB_hydrolase_3"/>
</dbReference>
<dbReference type="EMBL" id="CP017141">
    <property type="protein sequence ID" value="AOM76394.1"/>
    <property type="molecule type" value="Genomic_DNA"/>
</dbReference>
<name>A0A1D7QCS4_9SPHI</name>
<feature type="chain" id="PRO_5009098386" description="Alpha/beta hydrolase fold-3 domain-containing protein" evidence="2">
    <location>
        <begin position="20"/>
        <end position="337"/>
    </location>
</feature>
<feature type="domain" description="Alpha/beta hydrolase fold-3" evidence="3">
    <location>
        <begin position="111"/>
        <end position="319"/>
    </location>
</feature>
<proteinExistence type="predicted"/>
<evidence type="ECO:0000259" key="3">
    <source>
        <dbReference type="Pfam" id="PF07859"/>
    </source>
</evidence>
<dbReference type="Gene3D" id="3.40.50.1820">
    <property type="entry name" value="alpha/beta hydrolase"/>
    <property type="match status" value="1"/>
</dbReference>
<dbReference type="SUPFAM" id="SSF53474">
    <property type="entry name" value="alpha/beta-Hydrolases"/>
    <property type="match status" value="1"/>
</dbReference>
<dbReference type="PANTHER" id="PTHR48081:SF8">
    <property type="entry name" value="ALPHA_BETA HYDROLASE FOLD-3 DOMAIN-CONTAINING PROTEIN-RELATED"/>
    <property type="match status" value="1"/>
</dbReference>
<dbReference type="Pfam" id="PF07859">
    <property type="entry name" value="Abhydrolase_3"/>
    <property type="match status" value="1"/>
</dbReference>
<dbReference type="InterPro" id="IPR029058">
    <property type="entry name" value="AB_hydrolase_fold"/>
</dbReference>
<dbReference type="PANTHER" id="PTHR48081">
    <property type="entry name" value="AB HYDROLASE SUPERFAMILY PROTEIN C4A8.06C"/>
    <property type="match status" value="1"/>
</dbReference>
<keyword evidence="1" id="KW-0378">Hydrolase</keyword>